<dbReference type="EMBL" id="QFQS01000003">
    <property type="protein sequence ID" value="PZQ96614.1"/>
    <property type="molecule type" value="Genomic_DNA"/>
</dbReference>
<accession>A0A2W5S943</accession>
<name>A0A2W5S943_CERSP</name>
<dbReference type="CDD" id="cd03801">
    <property type="entry name" value="GT4_PimA-like"/>
    <property type="match status" value="1"/>
</dbReference>
<dbReference type="PANTHER" id="PTHR45947">
    <property type="entry name" value="SULFOQUINOVOSYL TRANSFERASE SQD2"/>
    <property type="match status" value="1"/>
</dbReference>
<protein>
    <submittedName>
        <fullName evidence="1">Glycosyl transferase</fullName>
    </submittedName>
</protein>
<reference evidence="1 2" key="1">
    <citation type="submission" date="2017-08" db="EMBL/GenBank/DDBJ databases">
        <title>Infants hospitalized years apart are colonized by the same room-sourced microbial strains.</title>
        <authorList>
            <person name="Brooks B."/>
            <person name="Olm M.R."/>
            <person name="Firek B.A."/>
            <person name="Baker R."/>
            <person name="Thomas B.C."/>
            <person name="Morowitz M.J."/>
            <person name="Banfield J.F."/>
        </authorList>
    </citation>
    <scope>NUCLEOTIDE SEQUENCE [LARGE SCALE GENOMIC DNA]</scope>
    <source>
        <strain evidence="1">S2_003_000_R2_11</strain>
    </source>
</reference>
<dbReference type="SUPFAM" id="SSF53756">
    <property type="entry name" value="UDP-Glycosyltransferase/glycogen phosphorylase"/>
    <property type="match status" value="1"/>
</dbReference>
<gene>
    <name evidence="1" type="ORF">DI533_13490</name>
</gene>
<comment type="caution">
    <text evidence="1">The sequence shown here is derived from an EMBL/GenBank/DDBJ whole genome shotgun (WGS) entry which is preliminary data.</text>
</comment>
<dbReference type="Pfam" id="PF13692">
    <property type="entry name" value="Glyco_trans_1_4"/>
    <property type="match status" value="1"/>
</dbReference>
<evidence type="ECO:0000313" key="1">
    <source>
        <dbReference type="EMBL" id="PZQ96614.1"/>
    </source>
</evidence>
<dbReference type="AlphaFoldDB" id="A0A2W5S943"/>
<keyword evidence="1" id="KW-0808">Transferase</keyword>
<organism evidence="1 2">
    <name type="scientific">Cereibacter sphaeroides</name>
    <name type="common">Rhodobacter sphaeroides</name>
    <dbReference type="NCBI Taxonomy" id="1063"/>
    <lineage>
        <taxon>Bacteria</taxon>
        <taxon>Pseudomonadati</taxon>
        <taxon>Pseudomonadota</taxon>
        <taxon>Alphaproteobacteria</taxon>
        <taxon>Rhodobacterales</taxon>
        <taxon>Paracoccaceae</taxon>
        <taxon>Cereibacter</taxon>
    </lineage>
</organism>
<dbReference type="GO" id="GO:0016757">
    <property type="term" value="F:glycosyltransferase activity"/>
    <property type="evidence" value="ECO:0007669"/>
    <property type="project" value="TreeGrafter"/>
</dbReference>
<dbReference type="InterPro" id="IPR050194">
    <property type="entry name" value="Glycosyltransferase_grp1"/>
</dbReference>
<sequence>MRIAFYAPLKSPDHPVPSGDRLMARLLMTCLRREGHLVEVVSQLRSFVGDPADEARLAELQTLAKEARHGIAAAWDKGEKPDLWFCYHPYYKAPDLIGPPLCARHKVPYVTCEASYSLRRNTGVWACMQESVREALVMAAVNICMTDRDRQGIVEALPQARVARLRPFIAEATVPAPQPEPFHLICVAMMRAGDKMKSYEHLASALEKLPDIPWRLSVIGDGPMRNEVEAAFARVPPGRVRWLGLMQPEGMASILARGALYVWPGCGEAYGLAYLEAQAAGLPVVAFDTAGVPEVVANGETGVLVPAGDDAALARAVADLLADPERRLAMAAAAQRRVMRDHSLPGATEALRRILSDAMER</sequence>
<dbReference type="Proteomes" id="UP000248975">
    <property type="component" value="Unassembled WGS sequence"/>
</dbReference>
<evidence type="ECO:0000313" key="2">
    <source>
        <dbReference type="Proteomes" id="UP000248975"/>
    </source>
</evidence>
<dbReference type="Gene3D" id="3.40.50.2000">
    <property type="entry name" value="Glycogen Phosphorylase B"/>
    <property type="match status" value="2"/>
</dbReference>
<proteinExistence type="predicted"/>
<dbReference type="PANTHER" id="PTHR45947:SF3">
    <property type="entry name" value="SULFOQUINOVOSYL TRANSFERASE SQD2"/>
    <property type="match status" value="1"/>
</dbReference>